<dbReference type="InterPro" id="IPR032066">
    <property type="entry name" value="GP3_package"/>
</dbReference>
<dbReference type="EMBL" id="DXBP01000045">
    <property type="protein sequence ID" value="HIZ42251.1"/>
    <property type="molecule type" value="Genomic_DNA"/>
</dbReference>
<proteinExistence type="predicted"/>
<evidence type="ECO:0000313" key="2">
    <source>
        <dbReference type="Proteomes" id="UP000824048"/>
    </source>
</evidence>
<reference evidence="1" key="2">
    <citation type="submission" date="2021-04" db="EMBL/GenBank/DDBJ databases">
        <authorList>
            <person name="Gilroy R."/>
        </authorList>
    </citation>
    <scope>NUCLEOTIDE SEQUENCE</scope>
    <source>
        <strain evidence="1">ChiSxjej1B13-11774</strain>
    </source>
</reference>
<protein>
    <submittedName>
        <fullName evidence="1">DNA-packaging protein</fullName>
    </submittedName>
</protein>
<gene>
    <name evidence="1" type="ORF">H9811_06790</name>
</gene>
<comment type="caution">
    <text evidence="1">The sequence shown here is derived from an EMBL/GenBank/DDBJ whole genome shotgun (WGS) entry which is preliminary data.</text>
</comment>
<organism evidence="1 2">
    <name type="scientific">Candidatus Gemmiger excrementigallinarum</name>
    <dbReference type="NCBI Taxonomy" id="2838609"/>
    <lineage>
        <taxon>Bacteria</taxon>
        <taxon>Bacillati</taxon>
        <taxon>Bacillota</taxon>
        <taxon>Clostridia</taxon>
        <taxon>Eubacteriales</taxon>
        <taxon>Gemmiger</taxon>
    </lineage>
</organism>
<accession>A0A9D2ES88</accession>
<dbReference type="Gene3D" id="1.10.132.80">
    <property type="match status" value="1"/>
</dbReference>
<dbReference type="AlphaFoldDB" id="A0A9D2ES88"/>
<sequence length="133" mass="14623">MARPLKYKTVEELQAAIDAYFTACKGEPLLDANGEQILYKGVPVITGAHPPTVTGLAVALGFSGRQALLNYQAKKQFVDTITRAKARCEEYAEQRLYDRDGANGAQFSLRCNFGWNDKAPPAEEGEVKILDDL</sequence>
<dbReference type="Proteomes" id="UP000824048">
    <property type="component" value="Unassembled WGS sequence"/>
</dbReference>
<evidence type="ECO:0000313" key="1">
    <source>
        <dbReference type="EMBL" id="HIZ42251.1"/>
    </source>
</evidence>
<name>A0A9D2ES88_9FIRM</name>
<reference evidence="1" key="1">
    <citation type="journal article" date="2021" name="PeerJ">
        <title>Extensive microbial diversity within the chicken gut microbiome revealed by metagenomics and culture.</title>
        <authorList>
            <person name="Gilroy R."/>
            <person name="Ravi A."/>
            <person name="Getino M."/>
            <person name="Pursley I."/>
            <person name="Horton D.L."/>
            <person name="Alikhan N.F."/>
            <person name="Baker D."/>
            <person name="Gharbi K."/>
            <person name="Hall N."/>
            <person name="Watson M."/>
            <person name="Adriaenssens E.M."/>
            <person name="Foster-Nyarko E."/>
            <person name="Jarju S."/>
            <person name="Secka A."/>
            <person name="Antonio M."/>
            <person name="Oren A."/>
            <person name="Chaudhuri R.R."/>
            <person name="La Ragione R."/>
            <person name="Hildebrand F."/>
            <person name="Pallen M.J."/>
        </authorList>
    </citation>
    <scope>NUCLEOTIDE SEQUENCE</scope>
    <source>
        <strain evidence="1">ChiSxjej1B13-11774</strain>
    </source>
</reference>
<dbReference type="Pfam" id="PF16677">
    <property type="entry name" value="GP3_package"/>
    <property type="match status" value="1"/>
</dbReference>